<dbReference type="Pfam" id="PF13449">
    <property type="entry name" value="Phytase-like"/>
    <property type="match status" value="1"/>
</dbReference>
<comment type="caution">
    <text evidence="3">The sequence shown here is derived from an EMBL/GenBank/DDBJ whole genome shotgun (WGS) entry which is preliminary data.</text>
</comment>
<name>A0ABN1JXU8_9BURK</name>
<evidence type="ECO:0000256" key="1">
    <source>
        <dbReference type="SAM" id="SignalP"/>
    </source>
</evidence>
<accession>A0ABN1JXU8</accession>
<dbReference type="InterPro" id="IPR027372">
    <property type="entry name" value="Phytase-like_dom"/>
</dbReference>
<feature type="signal peptide" evidence="1">
    <location>
        <begin position="1"/>
        <end position="27"/>
    </location>
</feature>
<dbReference type="InterPro" id="IPR011045">
    <property type="entry name" value="N2O_reductase_N"/>
</dbReference>
<evidence type="ECO:0000313" key="4">
    <source>
        <dbReference type="Proteomes" id="UP001500279"/>
    </source>
</evidence>
<reference evidence="3 4" key="1">
    <citation type="journal article" date="2019" name="Int. J. Syst. Evol. Microbiol.">
        <title>The Global Catalogue of Microorganisms (GCM) 10K type strain sequencing project: providing services to taxonomists for standard genome sequencing and annotation.</title>
        <authorList>
            <consortium name="The Broad Institute Genomics Platform"/>
            <consortium name="The Broad Institute Genome Sequencing Center for Infectious Disease"/>
            <person name="Wu L."/>
            <person name="Ma J."/>
        </authorList>
    </citation>
    <scope>NUCLEOTIDE SEQUENCE [LARGE SCALE GENOMIC DNA]</scope>
    <source>
        <strain evidence="3 4">JCM 15503</strain>
    </source>
</reference>
<organism evidence="3 4">
    <name type="scientific">Ideonella azotifigens</name>
    <dbReference type="NCBI Taxonomy" id="513160"/>
    <lineage>
        <taxon>Bacteria</taxon>
        <taxon>Pseudomonadati</taxon>
        <taxon>Pseudomonadota</taxon>
        <taxon>Betaproteobacteria</taxon>
        <taxon>Burkholderiales</taxon>
        <taxon>Sphaerotilaceae</taxon>
        <taxon>Ideonella</taxon>
    </lineage>
</organism>
<proteinExistence type="predicted"/>
<keyword evidence="1" id="KW-0732">Signal</keyword>
<keyword evidence="4" id="KW-1185">Reference proteome</keyword>
<dbReference type="SUPFAM" id="SSF50974">
    <property type="entry name" value="Nitrous oxide reductase, N-terminal domain"/>
    <property type="match status" value="1"/>
</dbReference>
<dbReference type="PANTHER" id="PTHR37957">
    <property type="entry name" value="BLR7070 PROTEIN"/>
    <property type="match status" value="1"/>
</dbReference>
<dbReference type="EMBL" id="BAAAEW010000008">
    <property type="protein sequence ID" value="GAA0748824.1"/>
    <property type="molecule type" value="Genomic_DNA"/>
</dbReference>
<dbReference type="RefSeq" id="WP_141286041.1">
    <property type="nucleotide sequence ID" value="NZ_BAAAEW010000008.1"/>
</dbReference>
<evidence type="ECO:0000313" key="3">
    <source>
        <dbReference type="EMBL" id="GAA0748824.1"/>
    </source>
</evidence>
<sequence>MKNATISTLALAAATFTTLAAVSPAQAAVTLIAKGSLPATSADLSGFTNTLESGVSANLLGGIGSGLAWAGGSTFLAMPDRGPNANAWNPAVDDTTTFIPRFHTLDLSLSPATSGSLPFDLSITLQKTTPLFSTDALNYGPAVPTANTRQKHYFTGRSDNFAAGSNSTDALNARLDPEGIRVSKSTNLVYITDEYGPYVYTFNRTTGKRVGMFTLPAKFTAANLSSQGAAEISGNTSGRVANKGMEGLAITPDGKTLVGFEQSPLIQDGGDGGNMNRIITIDVKTGATHEYAYDNHLAATNKNYNSSELLALNNHEFLVLERDGKGLGDGSKAVIKQIWKLSLAGATDISDLSGAANLQPFAVTKTLFLDIAATLMAAGFADTQIPAKLEGMAFGDDVVIDGVTKHTLYIANDNDFLANVGGLDNPNQIFVFAFDENDLGGSPFVNQVFKPAQ</sequence>
<dbReference type="Proteomes" id="UP001500279">
    <property type="component" value="Unassembled WGS sequence"/>
</dbReference>
<gene>
    <name evidence="3" type="ORF">GCM10009107_18830</name>
</gene>
<feature type="domain" description="Phytase-like" evidence="2">
    <location>
        <begin position="60"/>
        <end position="416"/>
    </location>
</feature>
<evidence type="ECO:0000259" key="2">
    <source>
        <dbReference type="Pfam" id="PF13449"/>
    </source>
</evidence>
<protein>
    <submittedName>
        <fullName evidence="3">Esterase-like activity of phytase family protein</fullName>
    </submittedName>
</protein>
<dbReference type="PANTHER" id="PTHR37957:SF1">
    <property type="entry name" value="PHYTASE-LIKE DOMAIN-CONTAINING PROTEIN"/>
    <property type="match status" value="1"/>
</dbReference>
<feature type="chain" id="PRO_5045512304" evidence="1">
    <location>
        <begin position="28"/>
        <end position="453"/>
    </location>
</feature>